<keyword evidence="4" id="KW-1185">Reference proteome</keyword>
<feature type="region of interest" description="Disordered" evidence="2">
    <location>
        <begin position="121"/>
        <end position="151"/>
    </location>
</feature>
<evidence type="ECO:0000313" key="4">
    <source>
        <dbReference type="Proteomes" id="UP000688137"/>
    </source>
</evidence>
<gene>
    <name evidence="3" type="ORF">PPRIM_AZ9-3.1.T1140084</name>
</gene>
<feature type="region of interest" description="Disordered" evidence="2">
    <location>
        <begin position="694"/>
        <end position="727"/>
    </location>
</feature>
<evidence type="ECO:0000313" key="3">
    <source>
        <dbReference type="EMBL" id="CAD8101050.1"/>
    </source>
</evidence>
<sequence length="931" mass="108821">MSIQMQQLFKQHQTQQFLTQQFSIKQEKIKPSNLIAEQQNEKFNNKLNNEKNKEESPSQRFNNYILKPSQKPQQQNNTQKCNIKQLQNKSNNITEQIQEKYNNFNKKRSQSPNQFINQSQINDEQPQRRPASFANDQSHKQKVIPKSPNPHELQESIVTIALDKQAIPQTQTKNSTEQKLKINYQQMGSYCSTQQFQQRCPIKLQSHSSTNSLSSNSKSNFIRKLEQNTNHTPTKLTTTTLNTEYSKCKSINKEQQCIKAIIYDQDRENDMKILNIGTPSTYLHSKISIEQQSVDESLGNKFQQGKLLSQYSPLIGSNDNLENVLPTKTCTNHRNKRAKYKVDECSKFTYYCSQCAIEAASQGKIVQEINQLKIKSQESQQIQTFQQKIIELNGNQTEMQFKEKQLSGFLKKLDVSQILRQDILGQMQVQIELITEWYENQIRKCEESRLELQNLLNETSNYCISTLQMQQQESLKQISILLYVLQQHQQETNNIKQDIENNWNAVLKTIKMEPFQKIMDNHQIELVKMNEFTQSMLSITIGLKQLINPDIKPIIAQITQNYQLQDEKRLLIQINNQNVNQTNQMTSAQKKTENIDIPFQQSMSQQRIRTNFSNGIESQLNQQDKQFNSNQKLIDDNINQITHSKLQQPKNNNLYVSFENKDLFMNIAEQEYKNKKSLHEDKQQLQIIESQNYQENQMSEQNSPKSTPHSPASGQMKQSIQRTVTKTEDNTQLICQDAIQKQKSTFRKLFENIDDPQNIDKLNQEFLLCSEQNDKVVSKQKQITNNSSKTQQFFQQSIESNQTMILETPDLKKNELENLQYLQYLQDTETCKKALDKRSQIMESVKQVNLWDDQQNINLCGKSDLKENGQILNFREMMHFSDLKSKTYPLELIQNNKNLEFIQEEEKSLFCSPQFKDQDLINISESSCISN</sequence>
<dbReference type="Proteomes" id="UP000688137">
    <property type="component" value="Unassembled WGS sequence"/>
</dbReference>
<feature type="coiled-coil region" evidence="1">
    <location>
        <begin position="33"/>
        <end position="103"/>
    </location>
</feature>
<proteinExistence type="predicted"/>
<comment type="caution">
    <text evidence="3">The sequence shown here is derived from an EMBL/GenBank/DDBJ whole genome shotgun (WGS) entry which is preliminary data.</text>
</comment>
<organism evidence="3 4">
    <name type="scientific">Paramecium primaurelia</name>
    <dbReference type="NCBI Taxonomy" id="5886"/>
    <lineage>
        <taxon>Eukaryota</taxon>
        <taxon>Sar</taxon>
        <taxon>Alveolata</taxon>
        <taxon>Ciliophora</taxon>
        <taxon>Intramacronucleata</taxon>
        <taxon>Oligohymenophorea</taxon>
        <taxon>Peniculida</taxon>
        <taxon>Parameciidae</taxon>
        <taxon>Paramecium</taxon>
    </lineage>
</organism>
<evidence type="ECO:0000256" key="2">
    <source>
        <dbReference type="SAM" id="MobiDB-lite"/>
    </source>
</evidence>
<reference evidence="3" key="1">
    <citation type="submission" date="2021-01" db="EMBL/GenBank/DDBJ databases">
        <authorList>
            <consortium name="Genoscope - CEA"/>
            <person name="William W."/>
        </authorList>
    </citation>
    <scope>NUCLEOTIDE SEQUENCE</scope>
</reference>
<name>A0A8S1PCW9_PARPR</name>
<evidence type="ECO:0000256" key="1">
    <source>
        <dbReference type="SAM" id="Coils"/>
    </source>
</evidence>
<dbReference type="EMBL" id="CAJJDM010000117">
    <property type="protein sequence ID" value="CAD8101050.1"/>
    <property type="molecule type" value="Genomic_DNA"/>
</dbReference>
<keyword evidence="1" id="KW-0175">Coiled coil</keyword>
<dbReference type="AlphaFoldDB" id="A0A8S1PCW9"/>
<accession>A0A8S1PCW9</accession>
<dbReference type="OMA" id="NTEYSKC"/>
<protein>
    <submittedName>
        <fullName evidence="3">Uncharacterized protein</fullName>
    </submittedName>
</protein>